<keyword evidence="1" id="KW-0472">Membrane</keyword>
<evidence type="ECO:0000256" key="1">
    <source>
        <dbReference type="SAM" id="Phobius"/>
    </source>
</evidence>
<sequence>MSGSYDGAIVLGLLVIFVILGIRWLRRRVHVPWTTGGLVLFFIIVVLLLWAYQTR</sequence>
<accession>A0A9W6P4Z8</accession>
<protein>
    <submittedName>
        <fullName evidence="2">Uncharacterized protein</fullName>
    </submittedName>
</protein>
<proteinExistence type="predicted"/>
<organism evidence="2 3">
    <name type="scientific">Nocardiopsis ansamitocini</name>
    <dbReference type="NCBI Taxonomy" id="1670832"/>
    <lineage>
        <taxon>Bacteria</taxon>
        <taxon>Bacillati</taxon>
        <taxon>Actinomycetota</taxon>
        <taxon>Actinomycetes</taxon>
        <taxon>Streptosporangiales</taxon>
        <taxon>Nocardiopsidaceae</taxon>
        <taxon>Nocardiopsis</taxon>
    </lineage>
</organism>
<feature type="transmembrane region" description="Helical" evidence="1">
    <location>
        <begin position="7"/>
        <end position="25"/>
    </location>
</feature>
<name>A0A9W6P4Z8_9ACTN</name>
<gene>
    <name evidence="2" type="ORF">Nans01_18060</name>
</gene>
<reference evidence="2" key="1">
    <citation type="submission" date="2023-02" db="EMBL/GenBank/DDBJ databases">
        <title>Nocardiopsis ansamitocini NBRC 112285.</title>
        <authorList>
            <person name="Ichikawa N."/>
            <person name="Sato H."/>
            <person name="Tonouchi N."/>
        </authorList>
    </citation>
    <scope>NUCLEOTIDE SEQUENCE</scope>
    <source>
        <strain evidence="2">NBRC 112285</strain>
    </source>
</reference>
<dbReference type="EMBL" id="BSQG01000002">
    <property type="protein sequence ID" value="GLU47455.1"/>
    <property type="molecule type" value="Genomic_DNA"/>
</dbReference>
<comment type="caution">
    <text evidence="2">The sequence shown here is derived from an EMBL/GenBank/DDBJ whole genome shotgun (WGS) entry which is preliminary data.</text>
</comment>
<keyword evidence="1" id="KW-1133">Transmembrane helix</keyword>
<evidence type="ECO:0000313" key="2">
    <source>
        <dbReference type="EMBL" id="GLU47455.1"/>
    </source>
</evidence>
<dbReference type="Proteomes" id="UP001165092">
    <property type="component" value="Unassembled WGS sequence"/>
</dbReference>
<dbReference type="RefSeq" id="WP_285758542.1">
    <property type="nucleotide sequence ID" value="NZ_BSQG01000002.1"/>
</dbReference>
<feature type="transmembrane region" description="Helical" evidence="1">
    <location>
        <begin position="31"/>
        <end position="52"/>
    </location>
</feature>
<evidence type="ECO:0000313" key="3">
    <source>
        <dbReference type="Proteomes" id="UP001165092"/>
    </source>
</evidence>
<keyword evidence="1" id="KW-0812">Transmembrane</keyword>
<keyword evidence="3" id="KW-1185">Reference proteome</keyword>
<dbReference type="AlphaFoldDB" id="A0A9W6P4Z8"/>